<feature type="region of interest" description="Disordered" evidence="2">
    <location>
        <begin position="186"/>
        <end position="221"/>
    </location>
</feature>
<feature type="compositionally biased region" description="Polar residues" evidence="2">
    <location>
        <begin position="390"/>
        <end position="407"/>
    </location>
</feature>
<evidence type="ECO:0000313" key="3">
    <source>
        <dbReference type="EMBL" id="KAL2736555.1"/>
    </source>
</evidence>
<dbReference type="PANTHER" id="PTHR12353">
    <property type="entry name" value="DISKS LARGE-ASSOCIATED PROTEIN DAP SAP90/PSD-95-ASSOCIATED PROTEIN"/>
    <property type="match status" value="1"/>
</dbReference>
<feature type="region of interest" description="Disordered" evidence="2">
    <location>
        <begin position="883"/>
        <end position="928"/>
    </location>
</feature>
<comment type="caution">
    <text evidence="3">The sequence shown here is derived from an EMBL/GenBank/DDBJ whole genome shotgun (WGS) entry which is preliminary data.</text>
</comment>
<keyword evidence="4" id="KW-1185">Reference proteome</keyword>
<accession>A0ABD2BVD7</accession>
<gene>
    <name evidence="3" type="ORF">V1477_013064</name>
</gene>
<feature type="compositionally biased region" description="Low complexity" evidence="2">
    <location>
        <begin position="360"/>
        <end position="374"/>
    </location>
</feature>
<dbReference type="InterPro" id="IPR005026">
    <property type="entry name" value="SAPAP"/>
</dbReference>
<feature type="region of interest" description="Disordered" evidence="2">
    <location>
        <begin position="356"/>
        <end position="407"/>
    </location>
</feature>
<dbReference type="EMBL" id="JAYRBN010000066">
    <property type="protein sequence ID" value="KAL2736555.1"/>
    <property type="molecule type" value="Genomic_DNA"/>
</dbReference>
<comment type="similarity">
    <text evidence="1">Belongs to the SAPAP family.</text>
</comment>
<dbReference type="Proteomes" id="UP001607303">
    <property type="component" value="Unassembled WGS sequence"/>
</dbReference>
<feature type="region of interest" description="Disordered" evidence="2">
    <location>
        <begin position="428"/>
        <end position="450"/>
    </location>
</feature>
<dbReference type="PANTHER" id="PTHR12353:SF1">
    <property type="entry name" value="DISKS LARGE-ASSOCIATED PROTEIN 5"/>
    <property type="match status" value="1"/>
</dbReference>
<organism evidence="3 4">
    <name type="scientific">Vespula maculifrons</name>
    <name type="common">Eastern yellow jacket</name>
    <name type="synonym">Wasp</name>
    <dbReference type="NCBI Taxonomy" id="7453"/>
    <lineage>
        <taxon>Eukaryota</taxon>
        <taxon>Metazoa</taxon>
        <taxon>Ecdysozoa</taxon>
        <taxon>Arthropoda</taxon>
        <taxon>Hexapoda</taxon>
        <taxon>Insecta</taxon>
        <taxon>Pterygota</taxon>
        <taxon>Neoptera</taxon>
        <taxon>Endopterygota</taxon>
        <taxon>Hymenoptera</taxon>
        <taxon>Apocrita</taxon>
        <taxon>Aculeata</taxon>
        <taxon>Vespoidea</taxon>
        <taxon>Vespidae</taxon>
        <taxon>Vespinae</taxon>
        <taxon>Vespula</taxon>
    </lineage>
</organism>
<proteinExistence type="inferred from homology"/>
<dbReference type="AlphaFoldDB" id="A0ABD2BVD7"/>
<feature type="compositionally biased region" description="Basic and acidic residues" evidence="2">
    <location>
        <begin position="898"/>
        <end position="916"/>
    </location>
</feature>
<reference evidence="3 4" key="1">
    <citation type="journal article" date="2024" name="Ann. Entomol. Soc. Am.">
        <title>Genomic analyses of the southern and eastern yellowjacket wasps (Hymenoptera: Vespidae) reveal evolutionary signatures of social life.</title>
        <authorList>
            <person name="Catto M.A."/>
            <person name="Caine P.B."/>
            <person name="Orr S.E."/>
            <person name="Hunt B.G."/>
            <person name="Goodisman M.A.D."/>
        </authorList>
    </citation>
    <scope>NUCLEOTIDE SEQUENCE [LARGE SCALE GENOMIC DNA]</scope>
    <source>
        <strain evidence="3">232</strain>
        <tissue evidence="3">Head and thorax</tissue>
    </source>
</reference>
<evidence type="ECO:0000313" key="4">
    <source>
        <dbReference type="Proteomes" id="UP001607303"/>
    </source>
</evidence>
<evidence type="ECO:0000256" key="1">
    <source>
        <dbReference type="ARBA" id="ARBA00008839"/>
    </source>
</evidence>
<dbReference type="Pfam" id="PF03359">
    <property type="entry name" value="GKAP"/>
    <property type="match status" value="1"/>
</dbReference>
<protein>
    <submittedName>
        <fullName evidence="3">Disks large-associated protein 5</fullName>
    </submittedName>
</protein>
<feature type="compositionally biased region" description="Basic and acidic residues" evidence="2">
    <location>
        <begin position="203"/>
        <end position="221"/>
    </location>
</feature>
<name>A0ABD2BVD7_VESMC</name>
<sequence length="1037" mass="118818">MLHFKTFSVILPVNCGELSNARGPSSFIKTNILRRSIYKLYLLTYNMANYQDRYKANNGFGNIRNNRAIRARICEIKRKEQRAEDFSKKRGLEVVTDIDTEDDKDNRYRKLLKWKAERDRLKKMEQKKKKPVFKVGVVHHNYYSPPIKDSSILPHTKSCLHNYKQVTRPTLPPKRVTRATEKRLLKKQEISTEVPPRQNVTGKKQEKLLGKDKEKNSIKDEQKSFAPSNYKFTAPSGVTSMPLFGRVSMLHTPVKVSTPMKKMNKAKISLLKEKSESLDQGYDVPTDNINGQIPNVNIINGSVEGIKLYLSSDDNEMTFGCLDKEGEFLRNSTFSNDSNSQMIPSPGNISAIITEKETTKNSSNSKIKTSFSKNISKKKIKNKSPKDIDNSQTKATSPLATGDTTLTETNLSKDPVYFSPYIVSSRGKSNARKEQKIRRGIGSPSDSIPTKETVMKTLNISVEEEERTAQYFAFILKKEIDRLNELCKKWTDIQTESNITEDAQYQINQAIGQTRLLINKKFERFQKLVSDCETGKGEMLVTCRDLQGFWDMTYMEVINCDTRFEALEKLRARDWEEEEIAVTKVKPKKKVVSKKKIVPKKKSSVQAFILAAKQKMKNNTDNSKTLEENVNENTYQSLTSINNINVENKNEVSINNNTRRLKSMDSKNELSVSAKKINSRQSLLHKTLLSESCKTIKTPITIMKISQMYKTPKVELDDSISYINSKQTPSKSILKRTDDFSINDIRLTKSMQKVNFNDHVVLNEVPIDEVQDNLDLAARLARIDNYDLDSEYINYKVKTEKKLNFDDNSFQDSENDLQFNTNQLLSSSVTNKEDDILLNLETSEQFVTNTSPEIQNILLNISSEKSAEKKTNMRTLRNRTVVTENSAKRMSTRSRKTNIKESIDEKDKDNQKENKSPVKSKKGLQRMSNKLEEKELIIKKEPFNVTQTSAKKELRRSSRKSVKFNAEDCSGCVENKITHPMTPHVKRSKGKLNLSYLQENSTFIEAPSPNTDLISWDSPKIPARVRRSVRNSNKHIL</sequence>
<evidence type="ECO:0000256" key="2">
    <source>
        <dbReference type="SAM" id="MobiDB-lite"/>
    </source>
</evidence>